<sequence length="164" mass="18413">MTSPLLYRRAIPDDLLAICELGQQLNSLHHQQQPDIYAPATENFARDSPHWRPYIDGENQATFIAEQAGRPIGFITVQVTQLSSPLMQPQRVGRVGSVCVDESVRGQGIGRALMQCAQTWAAEQNAVDLRLTVWAFNAPALRLYEELGYEVRAFEMGKRLEENS</sequence>
<evidence type="ECO:0000313" key="4">
    <source>
        <dbReference type="EMBL" id="TPG75923.1"/>
    </source>
</evidence>
<dbReference type="AlphaFoldDB" id="A0A502HQ79"/>
<reference evidence="4 5" key="1">
    <citation type="journal article" date="2019" name="Environ. Microbiol.">
        <title>Species interactions and distinct microbial communities in high Arctic permafrost affected cryosols are associated with the CH4 and CO2 gas fluxes.</title>
        <authorList>
            <person name="Altshuler I."/>
            <person name="Hamel J."/>
            <person name="Turney S."/>
            <person name="Magnuson E."/>
            <person name="Levesque R."/>
            <person name="Greer C."/>
            <person name="Whyte L.G."/>
        </authorList>
    </citation>
    <scope>NUCLEOTIDE SEQUENCE [LARGE SCALE GENOMIC DNA]</scope>
    <source>
        <strain evidence="4 5">OWC5</strain>
    </source>
</reference>
<evidence type="ECO:0000313" key="5">
    <source>
        <dbReference type="Proteomes" id="UP000320914"/>
    </source>
</evidence>
<keyword evidence="2" id="KW-0012">Acyltransferase</keyword>
<dbReference type="InterPro" id="IPR000182">
    <property type="entry name" value="GNAT_dom"/>
</dbReference>
<organism evidence="4 5">
    <name type="scientific">Pseudomonas mandelii</name>
    <dbReference type="NCBI Taxonomy" id="75612"/>
    <lineage>
        <taxon>Bacteria</taxon>
        <taxon>Pseudomonadati</taxon>
        <taxon>Pseudomonadota</taxon>
        <taxon>Gammaproteobacteria</taxon>
        <taxon>Pseudomonadales</taxon>
        <taxon>Pseudomonadaceae</taxon>
        <taxon>Pseudomonas</taxon>
    </lineage>
</organism>
<dbReference type="InterPro" id="IPR050832">
    <property type="entry name" value="Bact_Acetyltransf"/>
</dbReference>
<dbReference type="CDD" id="cd04301">
    <property type="entry name" value="NAT_SF"/>
    <property type="match status" value="1"/>
</dbReference>
<proteinExistence type="predicted"/>
<comment type="caution">
    <text evidence="4">The sequence shown here is derived from an EMBL/GenBank/DDBJ whole genome shotgun (WGS) entry which is preliminary data.</text>
</comment>
<dbReference type="InterPro" id="IPR016181">
    <property type="entry name" value="Acyl_CoA_acyltransferase"/>
</dbReference>
<dbReference type="PANTHER" id="PTHR43877:SF2">
    <property type="entry name" value="AMINOALKYLPHOSPHONATE N-ACETYLTRANSFERASE-RELATED"/>
    <property type="match status" value="1"/>
</dbReference>
<gene>
    <name evidence="4" type="ORF">EAH74_30165</name>
</gene>
<keyword evidence="1 4" id="KW-0808">Transferase</keyword>
<dbReference type="PROSITE" id="PS51186">
    <property type="entry name" value="GNAT"/>
    <property type="match status" value="1"/>
</dbReference>
<dbReference type="SUPFAM" id="SSF55729">
    <property type="entry name" value="Acyl-CoA N-acyltransferases (Nat)"/>
    <property type="match status" value="1"/>
</dbReference>
<dbReference type="Pfam" id="PF00583">
    <property type="entry name" value="Acetyltransf_1"/>
    <property type="match status" value="1"/>
</dbReference>
<feature type="domain" description="N-acetyltransferase" evidence="3">
    <location>
        <begin position="5"/>
        <end position="164"/>
    </location>
</feature>
<dbReference type="EMBL" id="RCZA01000018">
    <property type="protein sequence ID" value="TPG75923.1"/>
    <property type="molecule type" value="Genomic_DNA"/>
</dbReference>
<dbReference type="Proteomes" id="UP000320914">
    <property type="component" value="Unassembled WGS sequence"/>
</dbReference>
<name>A0A502HQ79_9PSED</name>
<evidence type="ECO:0000259" key="3">
    <source>
        <dbReference type="PROSITE" id="PS51186"/>
    </source>
</evidence>
<dbReference type="RefSeq" id="WP_140683798.1">
    <property type="nucleotide sequence ID" value="NZ_RCZA01000018.1"/>
</dbReference>
<evidence type="ECO:0000256" key="1">
    <source>
        <dbReference type="ARBA" id="ARBA00022679"/>
    </source>
</evidence>
<accession>A0A502HQ79</accession>
<evidence type="ECO:0000256" key="2">
    <source>
        <dbReference type="ARBA" id="ARBA00023315"/>
    </source>
</evidence>
<dbReference type="GO" id="GO:0016747">
    <property type="term" value="F:acyltransferase activity, transferring groups other than amino-acyl groups"/>
    <property type="evidence" value="ECO:0007669"/>
    <property type="project" value="InterPro"/>
</dbReference>
<dbReference type="Gene3D" id="3.40.630.30">
    <property type="match status" value="1"/>
</dbReference>
<dbReference type="PANTHER" id="PTHR43877">
    <property type="entry name" value="AMINOALKYLPHOSPHONATE N-ACETYLTRANSFERASE-RELATED-RELATED"/>
    <property type="match status" value="1"/>
</dbReference>
<protein>
    <submittedName>
        <fullName evidence="4">GNAT family N-acetyltransferase</fullName>
    </submittedName>
</protein>